<accession>A0A2I0AKE9</accession>
<dbReference type="GO" id="GO:0000278">
    <property type="term" value="P:mitotic cell cycle"/>
    <property type="evidence" value="ECO:0007669"/>
    <property type="project" value="TreeGrafter"/>
</dbReference>
<dbReference type="EMBL" id="KZ451976">
    <property type="protein sequence ID" value="PKA56021.1"/>
    <property type="molecule type" value="Genomic_DNA"/>
</dbReference>
<dbReference type="CDD" id="cd08674">
    <property type="entry name" value="Cdt1_m"/>
    <property type="match status" value="1"/>
</dbReference>
<dbReference type="AlphaFoldDB" id="A0A2I0AKE9"/>
<evidence type="ECO:0000256" key="3">
    <source>
        <dbReference type="SAM" id="MobiDB-lite"/>
    </source>
</evidence>
<name>A0A2I0AKE9_9ASPA</name>
<dbReference type="STRING" id="1088818.A0A2I0AKE9"/>
<dbReference type="Gene3D" id="1.10.10.1420">
    <property type="entry name" value="DNA replication factor Cdt1, C-terminal WH domain"/>
    <property type="match status" value="1"/>
</dbReference>
<dbReference type="PANTHER" id="PTHR28637">
    <property type="entry name" value="DNA REPLICATION FACTOR CDT1"/>
    <property type="match status" value="1"/>
</dbReference>
<evidence type="ECO:0000256" key="2">
    <source>
        <dbReference type="ARBA" id="ARBA00023306"/>
    </source>
</evidence>
<keyword evidence="6" id="KW-1185">Reference proteome</keyword>
<comment type="similarity">
    <text evidence="1">Belongs to the Cdt1 family.</text>
</comment>
<dbReference type="SUPFAM" id="SSF46785">
    <property type="entry name" value="Winged helix' DNA-binding domain"/>
    <property type="match status" value="1"/>
</dbReference>
<feature type="region of interest" description="Disordered" evidence="3">
    <location>
        <begin position="1"/>
        <end position="56"/>
    </location>
</feature>
<dbReference type="GO" id="GO:0005634">
    <property type="term" value="C:nucleus"/>
    <property type="evidence" value="ECO:0007669"/>
    <property type="project" value="TreeGrafter"/>
</dbReference>
<dbReference type="Pfam" id="PF08839">
    <property type="entry name" value="CDT1"/>
    <property type="match status" value="1"/>
</dbReference>
<sequence length="588" mass="65822">MENERMEKQTSIPFRSRKILPGVSNSTHLSAAARNHMNTAVKDDSGNKFGYPTPEKPDWKLSTKEKKLAKDSPIQEVHSEAPVPEITSKFLEIPDKLKGLAELFDKMDTSIRLLGLRKRLSTFQNIRTQVQLLTKREFSYNHLAQMKYAFPDAIQIEKVLIHDEKTLCMKPDLKVNLIMCTECPSYPGQSISMSMSQAFRVRLLDLLSANAANPAKDLEIPEVILPEPFNRGNDYALPDSLSNGSLTLLNHQASDEIDSLPIFSHFTSSFSKQFCQKKFEQEAQKTQILASSALLSAIVNDDGKTSNKYIKTLQKDYLHSPFAAQSPPQASCTPRFNQLLEKTPVKSASTAQESMSELINTPSYCNISCSCEDASSAGVQNASDVVTETPDMQTPRRPMLKSPEILISVDEKSTSLSKSTTSVRRTLLYSPLKVDFSKLNSDSLIEEPKQIYKQACHETMSTKKDSFEQESNLAGSATSTIEEAHSLSQINFRKRQAVLGRLPATFNTIHRIFQSTECSLITKQELVHKIVSNNLDVDDTSDVEEQLRLLEEFAPEWICKDSSNGESIYCIKHIPDLNSVRQRLLAGA</sequence>
<dbReference type="InterPro" id="IPR045173">
    <property type="entry name" value="Cdt1"/>
</dbReference>
<organism evidence="5 6">
    <name type="scientific">Apostasia shenzhenica</name>
    <dbReference type="NCBI Taxonomy" id="1088818"/>
    <lineage>
        <taxon>Eukaryota</taxon>
        <taxon>Viridiplantae</taxon>
        <taxon>Streptophyta</taxon>
        <taxon>Embryophyta</taxon>
        <taxon>Tracheophyta</taxon>
        <taxon>Spermatophyta</taxon>
        <taxon>Magnoliopsida</taxon>
        <taxon>Liliopsida</taxon>
        <taxon>Asparagales</taxon>
        <taxon>Orchidaceae</taxon>
        <taxon>Apostasioideae</taxon>
        <taxon>Apostasia</taxon>
    </lineage>
</organism>
<dbReference type="PANTHER" id="PTHR28637:SF13">
    <property type="entry name" value="EXPRESSED PROTEIN"/>
    <property type="match status" value="1"/>
</dbReference>
<dbReference type="GO" id="GO:0003677">
    <property type="term" value="F:DNA binding"/>
    <property type="evidence" value="ECO:0007669"/>
    <property type="project" value="InterPro"/>
</dbReference>
<dbReference type="GO" id="GO:0030174">
    <property type="term" value="P:regulation of DNA-templated DNA replication initiation"/>
    <property type="evidence" value="ECO:0007669"/>
    <property type="project" value="InterPro"/>
</dbReference>
<evidence type="ECO:0000313" key="5">
    <source>
        <dbReference type="EMBL" id="PKA56021.1"/>
    </source>
</evidence>
<dbReference type="InterPro" id="IPR038090">
    <property type="entry name" value="Cdt1_C_WH_dom_sf"/>
</dbReference>
<dbReference type="InterPro" id="IPR032054">
    <property type="entry name" value="Cdt1_C"/>
</dbReference>
<dbReference type="Proteomes" id="UP000236161">
    <property type="component" value="Unassembled WGS sequence"/>
</dbReference>
<dbReference type="GO" id="GO:0071163">
    <property type="term" value="P:DNA replication preinitiation complex assembly"/>
    <property type="evidence" value="ECO:0007669"/>
    <property type="project" value="InterPro"/>
</dbReference>
<dbReference type="OrthoDB" id="341730at2759"/>
<evidence type="ECO:0000259" key="4">
    <source>
        <dbReference type="SMART" id="SM01075"/>
    </source>
</evidence>
<gene>
    <name evidence="5" type="primary">CDT1B</name>
    <name evidence="5" type="ORF">AXF42_Ash014694</name>
</gene>
<reference evidence="5 6" key="1">
    <citation type="journal article" date="2017" name="Nature">
        <title>The Apostasia genome and the evolution of orchids.</title>
        <authorList>
            <person name="Zhang G.Q."/>
            <person name="Liu K.W."/>
            <person name="Li Z."/>
            <person name="Lohaus R."/>
            <person name="Hsiao Y.Y."/>
            <person name="Niu S.C."/>
            <person name="Wang J.Y."/>
            <person name="Lin Y.C."/>
            <person name="Xu Q."/>
            <person name="Chen L.J."/>
            <person name="Yoshida K."/>
            <person name="Fujiwara S."/>
            <person name="Wang Z.W."/>
            <person name="Zhang Y.Q."/>
            <person name="Mitsuda N."/>
            <person name="Wang M."/>
            <person name="Liu G.H."/>
            <person name="Pecoraro L."/>
            <person name="Huang H.X."/>
            <person name="Xiao X.J."/>
            <person name="Lin M."/>
            <person name="Wu X.Y."/>
            <person name="Wu W.L."/>
            <person name="Chen Y.Y."/>
            <person name="Chang S.B."/>
            <person name="Sakamoto S."/>
            <person name="Ohme-Takagi M."/>
            <person name="Yagi M."/>
            <person name="Zeng S.J."/>
            <person name="Shen C.Y."/>
            <person name="Yeh C.M."/>
            <person name="Luo Y.B."/>
            <person name="Tsai W.C."/>
            <person name="Van de Peer Y."/>
            <person name="Liu Z.J."/>
        </authorList>
    </citation>
    <scope>NUCLEOTIDE SEQUENCE [LARGE SCALE GENOMIC DNA]</scope>
    <source>
        <strain evidence="6">cv. Shenzhen</strain>
        <tissue evidence="5">Stem</tissue>
    </source>
</reference>
<dbReference type="GO" id="GO:0070182">
    <property type="term" value="F:DNA polymerase binding"/>
    <property type="evidence" value="ECO:0007669"/>
    <property type="project" value="TreeGrafter"/>
</dbReference>
<feature type="domain" description="CDT1 Geminin-binding" evidence="4">
    <location>
        <begin position="93"/>
        <end position="227"/>
    </location>
</feature>
<dbReference type="InterPro" id="IPR014939">
    <property type="entry name" value="CDT1_Gemini-bd-like"/>
</dbReference>
<keyword evidence="2" id="KW-0131">Cell cycle</keyword>
<dbReference type="GO" id="GO:0000076">
    <property type="term" value="P:DNA replication checkpoint signaling"/>
    <property type="evidence" value="ECO:0007669"/>
    <property type="project" value="TreeGrafter"/>
</dbReference>
<dbReference type="Pfam" id="PF16679">
    <property type="entry name" value="CDT1_C"/>
    <property type="match status" value="1"/>
</dbReference>
<dbReference type="InterPro" id="IPR036390">
    <property type="entry name" value="WH_DNA-bd_sf"/>
</dbReference>
<proteinExistence type="inferred from homology"/>
<dbReference type="SMART" id="SM01075">
    <property type="entry name" value="CDT1"/>
    <property type="match status" value="1"/>
</dbReference>
<protein>
    <submittedName>
        <fullName evidence="5">CDT1-like protein b</fullName>
    </submittedName>
</protein>
<evidence type="ECO:0000313" key="6">
    <source>
        <dbReference type="Proteomes" id="UP000236161"/>
    </source>
</evidence>
<evidence type="ECO:0000256" key="1">
    <source>
        <dbReference type="ARBA" id="ARBA00008356"/>
    </source>
</evidence>